<feature type="transmembrane region" description="Helical" evidence="2">
    <location>
        <begin position="69"/>
        <end position="89"/>
    </location>
</feature>
<dbReference type="KEGG" id="bacg:D2962_16815"/>
<evidence type="ECO:0000313" key="4">
    <source>
        <dbReference type="EMBL" id="AYO32039.1"/>
    </source>
</evidence>
<feature type="transmembrane region" description="Helical" evidence="2">
    <location>
        <begin position="12"/>
        <end position="33"/>
    </location>
</feature>
<dbReference type="InterPro" id="IPR037185">
    <property type="entry name" value="EmrE-like"/>
</dbReference>
<dbReference type="Proteomes" id="UP000280960">
    <property type="component" value="Chromosome"/>
</dbReference>
<feature type="domain" description="EamA" evidence="3">
    <location>
        <begin position="12"/>
        <end position="136"/>
    </location>
</feature>
<comment type="similarity">
    <text evidence="1">Belongs to the EamA transporter family.</text>
</comment>
<dbReference type="PANTHER" id="PTHR22911">
    <property type="entry name" value="ACYL-MALONYL CONDENSING ENZYME-RELATED"/>
    <property type="match status" value="1"/>
</dbReference>
<evidence type="ECO:0000256" key="1">
    <source>
        <dbReference type="ARBA" id="ARBA00007362"/>
    </source>
</evidence>
<evidence type="ECO:0000259" key="3">
    <source>
        <dbReference type="Pfam" id="PF00892"/>
    </source>
</evidence>
<feature type="domain" description="EamA" evidence="3">
    <location>
        <begin position="146"/>
        <end position="270"/>
    </location>
</feature>
<evidence type="ECO:0000256" key="2">
    <source>
        <dbReference type="SAM" id="Phobius"/>
    </source>
</evidence>
<evidence type="ECO:0000313" key="5">
    <source>
        <dbReference type="Proteomes" id="UP000280960"/>
    </source>
</evidence>
<keyword evidence="5" id="KW-1185">Reference proteome</keyword>
<feature type="transmembrane region" description="Helical" evidence="2">
    <location>
        <begin position="199"/>
        <end position="220"/>
    </location>
</feature>
<reference evidence="4 5" key="1">
    <citation type="submission" date="2018-10" db="EMBL/GenBank/DDBJ databases">
        <authorList>
            <person name="Zhang X."/>
        </authorList>
    </citation>
    <scope>NUCLEOTIDE SEQUENCE [LARGE SCALE GENOMIC DNA]</scope>
    <source>
        <strain evidence="4 5">SK-G1</strain>
    </source>
</reference>
<feature type="transmembrane region" description="Helical" evidence="2">
    <location>
        <begin position="95"/>
        <end position="113"/>
    </location>
</feature>
<feature type="transmembrane region" description="Helical" evidence="2">
    <location>
        <begin position="232"/>
        <end position="252"/>
    </location>
</feature>
<dbReference type="InterPro" id="IPR000620">
    <property type="entry name" value="EamA_dom"/>
</dbReference>
<accession>A0A3G2R9I1</accession>
<feature type="transmembrane region" description="Helical" evidence="2">
    <location>
        <begin position="258"/>
        <end position="276"/>
    </location>
</feature>
<dbReference type="Pfam" id="PF00892">
    <property type="entry name" value="EamA"/>
    <property type="match status" value="2"/>
</dbReference>
<feature type="transmembrane region" description="Helical" evidence="2">
    <location>
        <begin position="39"/>
        <end position="57"/>
    </location>
</feature>
<keyword evidence="2" id="KW-1133">Transmembrane helix</keyword>
<dbReference type="AlphaFoldDB" id="A0A3G2R9I1"/>
<feature type="transmembrane region" description="Helical" evidence="2">
    <location>
        <begin position="120"/>
        <end position="137"/>
    </location>
</feature>
<dbReference type="RefSeq" id="WP_122015648.1">
    <property type="nucleotide sequence ID" value="NZ_CP033169.1"/>
</dbReference>
<gene>
    <name evidence="4" type="ORF">D2962_16815</name>
</gene>
<dbReference type="SUPFAM" id="SSF103481">
    <property type="entry name" value="Multidrug resistance efflux transporter EmrE"/>
    <property type="match status" value="2"/>
</dbReference>
<organism evidence="4 5">
    <name type="scientific">Biomaibacter acetigenes</name>
    <dbReference type="NCBI Taxonomy" id="2316383"/>
    <lineage>
        <taxon>Bacteria</taxon>
        <taxon>Bacillati</taxon>
        <taxon>Bacillota</taxon>
        <taxon>Clostridia</taxon>
        <taxon>Thermosediminibacterales</taxon>
        <taxon>Tepidanaerobacteraceae</taxon>
        <taxon>Biomaibacter</taxon>
    </lineage>
</organism>
<protein>
    <submittedName>
        <fullName evidence="4">EamA/RhaT family transporter</fullName>
    </submittedName>
</protein>
<dbReference type="GO" id="GO:0016020">
    <property type="term" value="C:membrane"/>
    <property type="evidence" value="ECO:0007669"/>
    <property type="project" value="InterPro"/>
</dbReference>
<sequence length="289" mass="31360">MQTNHHIPSRMRAIIYLICAALLWSTGGFFIKWVEWNPLAIAGARSAVGAVLIGIVLRKKDLSWSREQILCALAYAATVILFVVANKLTTAANTILLQYTAPIYVALFSFAFLKERVTALDWITTVVVFGGMVLFFMDDFDTRGLLGNILAILSGMTYAAMVMLMRRQKDGSPLSSVFLGNIITALIGFPFMFRSMPSAAGFLGITLLGTVQLGLPYILYSTAIKSVSALEAVLIPVIEPITNPIWVFLMLGEVPGKGAIAGGIIVLGAVTARCIITEIKSKKQETVHI</sequence>
<name>A0A3G2R9I1_9FIRM</name>
<keyword evidence="2" id="KW-0812">Transmembrane</keyword>
<keyword evidence="2" id="KW-0472">Membrane</keyword>
<feature type="transmembrane region" description="Helical" evidence="2">
    <location>
        <begin position="176"/>
        <end position="193"/>
    </location>
</feature>
<feature type="transmembrane region" description="Helical" evidence="2">
    <location>
        <begin position="143"/>
        <end position="164"/>
    </location>
</feature>
<dbReference type="EMBL" id="CP033169">
    <property type="protein sequence ID" value="AYO32039.1"/>
    <property type="molecule type" value="Genomic_DNA"/>
</dbReference>
<proteinExistence type="inferred from homology"/>